<dbReference type="InterPro" id="IPR004103">
    <property type="entry name" value="Lyase_8_C"/>
</dbReference>
<accession>A0ABU1ATD6</accession>
<dbReference type="InterPro" id="IPR012970">
    <property type="entry name" value="Lyase_8_alpha_N"/>
</dbReference>
<dbReference type="SUPFAM" id="SSF74650">
    <property type="entry name" value="Galactose mutarotase-like"/>
    <property type="match status" value="1"/>
</dbReference>
<evidence type="ECO:0000259" key="5">
    <source>
        <dbReference type="Pfam" id="PF02278"/>
    </source>
</evidence>
<gene>
    <name evidence="9" type="ORF">QEH52_07350</name>
</gene>
<proteinExistence type="inferred from homology"/>
<evidence type="ECO:0000313" key="9">
    <source>
        <dbReference type="EMBL" id="MDQ8207318.1"/>
    </source>
</evidence>
<dbReference type="Gene3D" id="2.70.98.10">
    <property type="match status" value="1"/>
</dbReference>
<feature type="domain" description="Polysaccharide lyase family 8 C-terminal" evidence="6">
    <location>
        <begin position="610"/>
        <end position="677"/>
    </location>
</feature>
<keyword evidence="4 9" id="KW-0456">Lyase</keyword>
<keyword evidence="10" id="KW-1185">Reference proteome</keyword>
<organism evidence="9 10">
    <name type="scientific">Thalassobacterium maritimum</name>
    <dbReference type="NCBI Taxonomy" id="3041265"/>
    <lineage>
        <taxon>Bacteria</taxon>
        <taxon>Pseudomonadati</taxon>
        <taxon>Verrucomicrobiota</taxon>
        <taxon>Opitutia</taxon>
        <taxon>Puniceicoccales</taxon>
        <taxon>Coraliomargaritaceae</taxon>
        <taxon>Thalassobacterium</taxon>
    </lineage>
</organism>
<feature type="domain" description="Polysaccharide lyase family 8 central" evidence="5">
    <location>
        <begin position="350"/>
        <end position="595"/>
    </location>
</feature>
<reference evidence="9 10" key="1">
    <citation type="submission" date="2023-04" db="EMBL/GenBank/DDBJ databases">
        <title>A novel bacteria isolated from coastal sediment.</title>
        <authorList>
            <person name="Liu X.-J."/>
            <person name="Du Z.-J."/>
        </authorList>
    </citation>
    <scope>NUCLEOTIDE SEQUENCE [LARGE SCALE GENOMIC DNA]</scope>
    <source>
        <strain evidence="9 10">SDUM461003</strain>
    </source>
</reference>
<evidence type="ECO:0000259" key="7">
    <source>
        <dbReference type="Pfam" id="PF03629"/>
    </source>
</evidence>
<dbReference type="InterPro" id="IPR014718">
    <property type="entry name" value="GH-type_carb-bd"/>
</dbReference>
<dbReference type="GO" id="GO:0016829">
    <property type="term" value="F:lyase activity"/>
    <property type="evidence" value="ECO:0007669"/>
    <property type="project" value="UniProtKB-KW"/>
</dbReference>
<evidence type="ECO:0000259" key="8">
    <source>
        <dbReference type="Pfam" id="PF08124"/>
    </source>
</evidence>
<dbReference type="EMBL" id="JARXHW010000012">
    <property type="protein sequence ID" value="MDQ8207318.1"/>
    <property type="molecule type" value="Genomic_DNA"/>
</dbReference>
<dbReference type="InterPro" id="IPR011071">
    <property type="entry name" value="Lyase_8-like_C"/>
</dbReference>
<dbReference type="SUPFAM" id="SSF49863">
    <property type="entry name" value="Hyaluronate lyase-like, C-terminal domain"/>
    <property type="match status" value="1"/>
</dbReference>
<name>A0ABU1ATD6_9BACT</name>
<feature type="domain" description="Polysaccharide lyase 8 N-terminal alpha-helical" evidence="8">
    <location>
        <begin position="43"/>
        <end position="300"/>
    </location>
</feature>
<dbReference type="PANTHER" id="PTHR38481">
    <property type="entry name" value="HYALURONATE LYASE"/>
    <property type="match status" value="1"/>
</dbReference>
<feature type="domain" description="Sialate O-acetylesterase" evidence="7">
    <location>
        <begin position="877"/>
        <end position="1112"/>
    </location>
</feature>
<dbReference type="PANTHER" id="PTHR38481:SF1">
    <property type="entry name" value="HYALURONATE LYASE"/>
    <property type="match status" value="1"/>
</dbReference>
<dbReference type="InterPro" id="IPR036514">
    <property type="entry name" value="SGNH_hydro_sf"/>
</dbReference>
<dbReference type="Pfam" id="PF03629">
    <property type="entry name" value="SASA"/>
    <property type="match status" value="1"/>
</dbReference>
<dbReference type="Pfam" id="PF08124">
    <property type="entry name" value="Lyase_8_N"/>
    <property type="match status" value="1"/>
</dbReference>
<dbReference type="Pfam" id="PF02884">
    <property type="entry name" value="Lyase_8_C"/>
    <property type="match status" value="1"/>
</dbReference>
<dbReference type="InterPro" id="IPR008929">
    <property type="entry name" value="Chondroitin_lyas"/>
</dbReference>
<evidence type="ECO:0000256" key="4">
    <source>
        <dbReference type="ARBA" id="ARBA00023239"/>
    </source>
</evidence>
<dbReference type="SUPFAM" id="SSF52266">
    <property type="entry name" value="SGNH hydrolase"/>
    <property type="match status" value="1"/>
</dbReference>
<dbReference type="Proteomes" id="UP001225316">
    <property type="component" value="Unassembled WGS sequence"/>
</dbReference>
<dbReference type="InterPro" id="IPR003159">
    <property type="entry name" value="Lyase_8_central_dom"/>
</dbReference>
<sequence length="1247" mass="136844">MSHLIRFLLFFLLATHALLASEIDTLRLRIHADFVAKTDRSEAANFLADQQVDGSWADINYSDRDRSRWTPILHLRRIRAIASAYYSSNHALYQDAVALAGIEAGLGYWLTTPGIYSDNWWHQEVNTAQQLGAILMMCYDDLTAQTLTDGAAELAALKALRSDNYWSSQNTIYTSFSRIYLEILNHDQTALETQLNRIKVQAAYKTGLGRTSVTNNNSKEGVRVDYSFYQHGAALYNGFYGAHYVTDMGFWIAMLEGLSFEFSDEQIEVIQDYVLEGHQWTNRYGVLDPNITNRKISHDNYDYVTLRYHDPIVYGLEYLRALATPLPRAAELEAFYQHIVNDGPSQIAGNREFWKTDFMVQAGDGYQVSTKLWSYHNEGTEYINGDGRQGQFLSVGGTFLMQDAEEHLEIFPIWDWGRVPGTTTLHRDPAGAPSGNLGTQKFAGGISNGTEGAMAYDHAYDSVTAKKSWFYFDDVYVMLGAGINGGNGSLNVNTTVNQIFLEGDVSIGIAAGESLLGSGEFAPTDLEWVHHDNTGYLLPAGGDVQVAAKSQSGSWYEINDSLPSTTLTDDVFSLWFDHGLAPVDDSYACVVVPAVDKPEFDSWRGANPIEILANTAQLQAVRHAERELMQFAFHVAGSFTTPNGYFLEVNHPCLVMLDETEEPALITVSDPTQELGSLLVSLEAPDGTPRSLYYVLPAGDEAGRSTSESSAYNVGSVDPIDMSGFAMQAYHTDQDNAGGATVSANGLEIHFTGNTWQALNFVYTITSDTVLEFEIEGSDVGELVSIGLDEDLTVNNAPRIFVVGGSENASAAAGWNYTPRYSAGAASMTYQIPIGNYYTGTTNYLVFTADDDANASIDVSFKNIKLYENAAEPTHYSLYILAGQSHASGRANFAGNVADSEADAQVIYYYDTDTTGASVGLRDSGGTFTQLGPTSNDVFGPEIAIGRTLIEFDEASPAIVKFSRGGTDLFYDWDPDAETGMQLYSQLLSEVQTATSVLVNAGHTYDLKGVFWIQGGSDSNSEMADAYQANLTAFISRLRTDLDAPELPIILGVNAPDDTYRIVVRNAQIAVADADAAVDWVETSDFGRLPDGLHYDAAGNLLLGERLARAFLRQTDGFYSNWSEHYDWDETPLNQRAPEADPDGDGLSNAAERALGADPLLADAQNAIRKVIDVPEAGGVQFRLAYRKGAAEMSYQLKHTVSLQMDSSWSAEGVSDEAFDDILGEYYQTWTAPALQDKAFVRLLMTD</sequence>
<dbReference type="RefSeq" id="WP_308949452.1">
    <property type="nucleotide sequence ID" value="NZ_JARXHW010000012.1"/>
</dbReference>
<dbReference type="InterPro" id="IPR038970">
    <property type="entry name" value="Lyase_8"/>
</dbReference>
<dbReference type="InterPro" id="IPR011013">
    <property type="entry name" value="Gal_mutarotase_sf_dom"/>
</dbReference>
<dbReference type="Gene3D" id="1.50.10.100">
    <property type="entry name" value="Chondroitin AC/alginate lyase"/>
    <property type="match status" value="1"/>
</dbReference>
<comment type="caution">
    <text evidence="9">The sequence shown here is derived from an EMBL/GenBank/DDBJ whole genome shotgun (WGS) entry which is preliminary data.</text>
</comment>
<comment type="similarity">
    <text evidence="1">Belongs to the polysaccharide lyase 8 family.</text>
</comment>
<protein>
    <submittedName>
        <fullName evidence="9">Polysaccharide lyase family 8 super-sandwich domain-containing protein</fullName>
    </submittedName>
</protein>
<evidence type="ECO:0000256" key="1">
    <source>
        <dbReference type="ARBA" id="ARBA00006699"/>
    </source>
</evidence>
<dbReference type="SUPFAM" id="SSF48230">
    <property type="entry name" value="Chondroitin AC/alginate lyase"/>
    <property type="match status" value="1"/>
</dbReference>
<evidence type="ECO:0000256" key="3">
    <source>
        <dbReference type="ARBA" id="ARBA00022801"/>
    </source>
</evidence>
<evidence type="ECO:0000313" key="10">
    <source>
        <dbReference type="Proteomes" id="UP001225316"/>
    </source>
</evidence>
<evidence type="ECO:0000256" key="2">
    <source>
        <dbReference type="ARBA" id="ARBA00022729"/>
    </source>
</evidence>
<dbReference type="Gene3D" id="2.60.220.10">
    <property type="entry name" value="Polysaccharide lyase family 8-like, C-terminal"/>
    <property type="match status" value="1"/>
</dbReference>
<dbReference type="InterPro" id="IPR005181">
    <property type="entry name" value="SASA"/>
</dbReference>
<dbReference type="Gene3D" id="3.40.50.1110">
    <property type="entry name" value="SGNH hydrolase"/>
    <property type="match status" value="1"/>
</dbReference>
<keyword evidence="2" id="KW-0732">Signal</keyword>
<evidence type="ECO:0000259" key="6">
    <source>
        <dbReference type="Pfam" id="PF02884"/>
    </source>
</evidence>
<dbReference type="Pfam" id="PF02278">
    <property type="entry name" value="Lyase_8"/>
    <property type="match status" value="1"/>
</dbReference>
<keyword evidence="3" id="KW-0378">Hydrolase</keyword>